<dbReference type="Proteomes" id="UP000504603">
    <property type="component" value="Unplaced"/>
</dbReference>
<keyword evidence="7" id="KW-1185">Reference proteome</keyword>
<dbReference type="PIRSF" id="PIRSF038123">
    <property type="entry name" value="PTI6"/>
    <property type="match status" value="1"/>
</dbReference>
<evidence type="ECO:0000256" key="2">
    <source>
        <dbReference type="ARBA" id="ARBA00023015"/>
    </source>
</evidence>
<evidence type="ECO:0000256" key="3">
    <source>
        <dbReference type="ARBA" id="ARBA00023125"/>
    </source>
</evidence>
<dbReference type="PRINTS" id="PR00367">
    <property type="entry name" value="ETHRSPELEMNT"/>
</dbReference>
<dbReference type="CDD" id="cd00018">
    <property type="entry name" value="AP2"/>
    <property type="match status" value="1"/>
</dbReference>
<comment type="subcellular location">
    <subcellularLocation>
        <location evidence="1">Nucleus</location>
    </subcellularLocation>
</comment>
<evidence type="ECO:0000256" key="4">
    <source>
        <dbReference type="ARBA" id="ARBA00023163"/>
    </source>
</evidence>
<organism evidence="7 8">
    <name type="scientific">Momordica charantia</name>
    <name type="common">Bitter gourd</name>
    <name type="synonym">Balsam pear</name>
    <dbReference type="NCBI Taxonomy" id="3673"/>
    <lineage>
        <taxon>Eukaryota</taxon>
        <taxon>Viridiplantae</taxon>
        <taxon>Streptophyta</taxon>
        <taxon>Embryophyta</taxon>
        <taxon>Tracheophyta</taxon>
        <taxon>Spermatophyta</taxon>
        <taxon>Magnoliopsida</taxon>
        <taxon>eudicotyledons</taxon>
        <taxon>Gunneridae</taxon>
        <taxon>Pentapetalae</taxon>
        <taxon>rosids</taxon>
        <taxon>fabids</taxon>
        <taxon>Cucurbitales</taxon>
        <taxon>Cucurbitaceae</taxon>
        <taxon>Momordiceae</taxon>
        <taxon>Momordica</taxon>
    </lineage>
</organism>
<dbReference type="InterPro" id="IPR001471">
    <property type="entry name" value="AP2/ERF_dom"/>
</dbReference>
<dbReference type="SMART" id="SM00380">
    <property type="entry name" value="AP2"/>
    <property type="match status" value="1"/>
</dbReference>
<dbReference type="InterPro" id="IPR050913">
    <property type="entry name" value="AP2/ERF_ERF"/>
</dbReference>
<keyword evidence="2" id="KW-0805">Transcription regulation</keyword>
<evidence type="ECO:0000313" key="7">
    <source>
        <dbReference type="Proteomes" id="UP000504603"/>
    </source>
</evidence>
<evidence type="ECO:0000259" key="6">
    <source>
        <dbReference type="PROSITE" id="PS51032"/>
    </source>
</evidence>
<dbReference type="OrthoDB" id="682005at2759"/>
<dbReference type="PROSITE" id="PS51032">
    <property type="entry name" value="AP2_ERF"/>
    <property type="match status" value="1"/>
</dbReference>
<accession>A0A6J1D7R5</accession>
<dbReference type="Gene3D" id="3.30.730.10">
    <property type="entry name" value="AP2/ERF domain"/>
    <property type="match status" value="1"/>
</dbReference>
<dbReference type="GeneID" id="111018048"/>
<keyword evidence="5" id="KW-0539">Nucleus</keyword>
<proteinExistence type="predicted"/>
<keyword evidence="4" id="KW-0804">Transcription</keyword>
<evidence type="ECO:0000256" key="5">
    <source>
        <dbReference type="ARBA" id="ARBA00023242"/>
    </source>
</evidence>
<dbReference type="GO" id="GO:0003700">
    <property type="term" value="F:DNA-binding transcription factor activity"/>
    <property type="evidence" value="ECO:0007669"/>
    <property type="project" value="InterPro"/>
</dbReference>
<evidence type="ECO:0000256" key="1">
    <source>
        <dbReference type="ARBA" id="ARBA00004123"/>
    </source>
</evidence>
<dbReference type="InterPro" id="IPR016177">
    <property type="entry name" value="DNA-bd_dom_sf"/>
</dbReference>
<dbReference type="KEGG" id="mcha:111018048"/>
<name>A0A6J1D7R5_MOMCH</name>
<keyword evidence="3" id="KW-0238">DNA-binding</keyword>
<feature type="domain" description="AP2/ERF" evidence="6">
    <location>
        <begin position="133"/>
        <end position="190"/>
    </location>
</feature>
<protein>
    <submittedName>
        <fullName evidence="8">Pathogenesis-related genes transcriptional activator PTI6-like</fullName>
    </submittedName>
</protein>
<dbReference type="FunFam" id="3.30.730.10:FF:000001">
    <property type="entry name" value="Ethylene-responsive transcription factor 2"/>
    <property type="match status" value="1"/>
</dbReference>
<gene>
    <name evidence="8" type="primary">LOC111018048</name>
</gene>
<dbReference type="SUPFAM" id="SSF54171">
    <property type="entry name" value="DNA-binding domain"/>
    <property type="match status" value="1"/>
</dbReference>
<dbReference type="PANTHER" id="PTHR31194:SF166">
    <property type="entry name" value="PATHOGENESIS-RELATED GENES TRANSCRIPTIONAL ACTIVATOR PTI6"/>
    <property type="match status" value="1"/>
</dbReference>
<evidence type="ECO:0000313" key="8">
    <source>
        <dbReference type="RefSeq" id="XP_022149679.1"/>
    </source>
</evidence>
<dbReference type="GO" id="GO:0003677">
    <property type="term" value="F:DNA binding"/>
    <property type="evidence" value="ECO:0007669"/>
    <property type="project" value="UniProtKB-KW"/>
</dbReference>
<dbReference type="InterPro" id="IPR036955">
    <property type="entry name" value="AP2/ERF_dom_sf"/>
</dbReference>
<dbReference type="AlphaFoldDB" id="A0A6J1D7R5"/>
<reference evidence="8" key="1">
    <citation type="submission" date="2025-08" db="UniProtKB">
        <authorList>
            <consortium name="RefSeq"/>
        </authorList>
    </citation>
    <scope>IDENTIFICATION</scope>
    <source>
        <strain evidence="8">OHB3-1</strain>
    </source>
</reference>
<dbReference type="RefSeq" id="XP_022149679.1">
    <property type="nucleotide sequence ID" value="XM_022293987.1"/>
</dbReference>
<dbReference type="GO" id="GO:0005634">
    <property type="term" value="C:nucleus"/>
    <property type="evidence" value="ECO:0007669"/>
    <property type="project" value="UniProtKB-SubCell"/>
</dbReference>
<sequence>MAGKMVPKEPVNDPLLSVTVSLRSNISVRDMASLPEYRTNRHRKPPISGASVAEQRKFQQKLVRIIVADADATDSSSEDEVIIGSRTTVRRQAREIIFERYSVLTGSSESSVNEICKKQRPRSRRSKFCRRRKFRGVRQRPWGRWAAEIRDPIRRKRIWLGTFDSAEEAAAVYDRAALKLQGPNATTNFSDAGAVATAADDGSKQQKGLDSHNTTAVSSPTSVLHYDGVSIPFDALFSGEADGFGLEMAAAAWLPAARKQCGEEDFGEFDLDYFLVDVIY</sequence>
<dbReference type="PANTHER" id="PTHR31194">
    <property type="entry name" value="SHN SHINE , DNA BINDING / TRANSCRIPTION FACTOR"/>
    <property type="match status" value="1"/>
</dbReference>
<dbReference type="Pfam" id="PF00847">
    <property type="entry name" value="AP2"/>
    <property type="match status" value="1"/>
</dbReference>